<dbReference type="InterPro" id="IPR029903">
    <property type="entry name" value="RmlD-like-bd"/>
</dbReference>
<dbReference type="InterPro" id="IPR005913">
    <property type="entry name" value="dTDP_dehydrorham_reduct"/>
</dbReference>
<dbReference type="EC" id="1.1.1.133" evidence="2"/>
<feature type="domain" description="RmlD-like substrate binding" evidence="3">
    <location>
        <begin position="5"/>
        <end position="281"/>
    </location>
</feature>
<evidence type="ECO:0000256" key="1">
    <source>
        <dbReference type="ARBA" id="ARBA00010944"/>
    </source>
</evidence>
<keyword evidence="5" id="KW-1185">Reference proteome</keyword>
<keyword evidence="2" id="KW-0521">NADP</keyword>
<dbReference type="InterPro" id="IPR036291">
    <property type="entry name" value="NAD(P)-bd_dom_sf"/>
</dbReference>
<keyword evidence="2 4" id="KW-0560">Oxidoreductase</keyword>
<comment type="similarity">
    <text evidence="1 2">Belongs to the dTDP-4-dehydrorhamnose reductase family.</text>
</comment>
<accession>A0ABU5JS47</accession>
<dbReference type="SUPFAM" id="SSF51735">
    <property type="entry name" value="NAD(P)-binding Rossmann-fold domains"/>
    <property type="match status" value="1"/>
</dbReference>
<evidence type="ECO:0000259" key="3">
    <source>
        <dbReference type="Pfam" id="PF04321"/>
    </source>
</evidence>
<dbReference type="RefSeq" id="WP_374216853.1">
    <property type="nucleotide sequence ID" value="NZ_JAXOVW010000005.1"/>
</dbReference>
<dbReference type="PANTHER" id="PTHR10491:SF4">
    <property type="entry name" value="METHIONINE ADENOSYLTRANSFERASE 2 SUBUNIT BETA"/>
    <property type="match status" value="1"/>
</dbReference>
<proteinExistence type="inferred from homology"/>
<dbReference type="EMBL" id="JAXOVW010000005">
    <property type="protein sequence ID" value="MDZ5606273.1"/>
    <property type="molecule type" value="Genomic_DNA"/>
</dbReference>
<sequence>MKKVIAITGANGQLGRQFAEDLHDLGYRVCALSREDMDITDFSRVDLILRKINPNIIIHCAAYKKVDLAETERDKAFLVNALGTRNVAVVAEKISTKLVYISTDYVFDGTKETGYDEFDTPNPINVYGASKYAGENFVKGFHSHYFIVRTSWLYGKYGNNFVETMLKLAKSQLGIKVVNDQTGSPTHVKDLVQCVKELMETELYGTYHVSNTGACTWYEFAKEIFTLCNINVNTTPISTKGFGAGALRPAYSVLNPCALRLNGFDLMKPWQEGLREYLEEKKNSREK</sequence>
<comment type="caution">
    <text evidence="4">The sequence shown here is derived from an EMBL/GenBank/DDBJ whole genome shotgun (WGS) entry which is preliminary data.</text>
</comment>
<dbReference type="Gene3D" id="3.90.25.10">
    <property type="entry name" value="UDP-galactose 4-epimerase, domain 1"/>
    <property type="match status" value="1"/>
</dbReference>
<gene>
    <name evidence="4" type="primary">rfbD</name>
    <name evidence="4" type="ORF">U2I54_03925</name>
</gene>
<dbReference type="CDD" id="cd05254">
    <property type="entry name" value="dTDP_HR_like_SDR_e"/>
    <property type="match status" value="1"/>
</dbReference>
<dbReference type="PANTHER" id="PTHR10491">
    <property type="entry name" value="DTDP-4-DEHYDRORHAMNOSE REDUCTASE"/>
    <property type="match status" value="1"/>
</dbReference>
<evidence type="ECO:0000313" key="5">
    <source>
        <dbReference type="Proteomes" id="UP001291930"/>
    </source>
</evidence>
<organism evidence="4 5">
    <name type="scientific">Bacillus bingmayongensis</name>
    <dbReference type="NCBI Taxonomy" id="1150157"/>
    <lineage>
        <taxon>Bacteria</taxon>
        <taxon>Bacillati</taxon>
        <taxon>Bacillota</taxon>
        <taxon>Bacilli</taxon>
        <taxon>Bacillales</taxon>
        <taxon>Bacillaceae</taxon>
        <taxon>Bacillus</taxon>
    </lineage>
</organism>
<dbReference type="Gene3D" id="3.40.50.720">
    <property type="entry name" value="NAD(P)-binding Rossmann-like Domain"/>
    <property type="match status" value="1"/>
</dbReference>
<dbReference type="NCBIfam" id="TIGR01214">
    <property type="entry name" value="rmlD"/>
    <property type="match status" value="1"/>
</dbReference>
<dbReference type="Proteomes" id="UP001291930">
    <property type="component" value="Unassembled WGS sequence"/>
</dbReference>
<comment type="pathway">
    <text evidence="2">Carbohydrate biosynthesis; dTDP-L-rhamnose biosynthesis.</text>
</comment>
<reference evidence="5" key="1">
    <citation type="submission" date="2023-11" db="EMBL/GenBank/DDBJ databases">
        <title>Genome Sequence of Bacillus pseudomycoides stain BUPM19.</title>
        <authorList>
            <person name="Farhat A."/>
        </authorList>
    </citation>
    <scope>NUCLEOTIDE SEQUENCE [LARGE SCALE GENOMIC DNA]</scope>
    <source>
        <strain evidence="5">BUPM19</strain>
    </source>
</reference>
<name>A0ABU5JS47_9BACI</name>
<comment type="function">
    <text evidence="2">Catalyzes the reduction of dTDP-6-deoxy-L-lyxo-4-hexulose to yield dTDP-L-rhamnose.</text>
</comment>
<evidence type="ECO:0000256" key="2">
    <source>
        <dbReference type="RuleBase" id="RU364082"/>
    </source>
</evidence>
<dbReference type="Pfam" id="PF04321">
    <property type="entry name" value="RmlD_sub_bind"/>
    <property type="match status" value="1"/>
</dbReference>
<evidence type="ECO:0000313" key="4">
    <source>
        <dbReference type="EMBL" id="MDZ5606273.1"/>
    </source>
</evidence>
<dbReference type="GO" id="GO:0008831">
    <property type="term" value="F:dTDP-4-dehydrorhamnose reductase activity"/>
    <property type="evidence" value="ECO:0007669"/>
    <property type="project" value="UniProtKB-EC"/>
</dbReference>
<protein>
    <recommendedName>
        <fullName evidence="2">dTDP-4-dehydrorhamnose reductase</fullName>
        <ecNumber evidence="2">1.1.1.133</ecNumber>
    </recommendedName>
</protein>